<protein>
    <submittedName>
        <fullName evidence="5">L-arabinolactonase</fullName>
        <ecNumber evidence="5">3.1.1.15</ecNumber>
    </submittedName>
</protein>
<gene>
    <name evidence="5" type="primary">araB</name>
    <name evidence="5" type="ORF">ROSMUCSMR3_00499</name>
</gene>
<dbReference type="GO" id="GO:0005509">
    <property type="term" value="F:calcium ion binding"/>
    <property type="evidence" value="ECO:0007669"/>
    <property type="project" value="TreeGrafter"/>
</dbReference>
<feature type="binding site" evidence="3">
    <location>
        <position position="147"/>
    </location>
    <ligand>
        <name>a divalent metal cation</name>
        <dbReference type="ChEBI" id="CHEBI:60240"/>
    </ligand>
</feature>
<keyword evidence="6" id="KW-1185">Reference proteome</keyword>
<sequence>MSDLPQAQVFDRRICDLGEGAFWHPERRQFFWFDITGRRLMSRDQGENQHWQFEQSVSAAGWIDADTLLIAASDHLLHFDIATGTTTPIAPLDCADGRLRPNDGRADPWGGFWIGTMGHAAEPQAGAIWRYYRGEMRRLFDKITIPNAICFAPDAGFACFTDTPGRIVYRQRLEATQGWPIGDPEPWLDLRAAARNPDGAVLDAQGRLWLAEWGSHRVAIYDRQAQFLGAVAVGAPHASCPAFGGDDLSVLHITTARQGMDTEALSKAPEAGMTYAVDLSAYACHGQAEHQVIL</sequence>
<feature type="binding site" evidence="3">
    <location>
        <position position="100"/>
    </location>
    <ligand>
        <name>substrate</name>
    </ligand>
</feature>
<dbReference type="KEGG" id="rmm:ROSMUCSMR3_00499"/>
<evidence type="ECO:0000256" key="3">
    <source>
        <dbReference type="PIRSR" id="PIRSR605511-2"/>
    </source>
</evidence>
<dbReference type="GO" id="GO:0004341">
    <property type="term" value="F:gluconolactonase activity"/>
    <property type="evidence" value="ECO:0007669"/>
    <property type="project" value="TreeGrafter"/>
</dbReference>
<dbReference type="GO" id="GO:0019853">
    <property type="term" value="P:L-ascorbic acid biosynthetic process"/>
    <property type="evidence" value="ECO:0007669"/>
    <property type="project" value="TreeGrafter"/>
</dbReference>
<feature type="active site" description="Proton donor/acceptor" evidence="2">
    <location>
        <position position="198"/>
    </location>
</feature>
<dbReference type="PANTHER" id="PTHR10907:SF47">
    <property type="entry name" value="REGUCALCIN"/>
    <property type="match status" value="1"/>
</dbReference>
<dbReference type="PANTHER" id="PTHR10907">
    <property type="entry name" value="REGUCALCIN"/>
    <property type="match status" value="1"/>
</dbReference>
<dbReference type="EC" id="3.1.1.15" evidence="5"/>
<evidence type="ECO:0000313" key="6">
    <source>
        <dbReference type="Proteomes" id="UP000192273"/>
    </source>
</evidence>
<keyword evidence="3" id="KW-0862">Zinc</keyword>
<dbReference type="OrthoDB" id="2633250at2"/>
<evidence type="ECO:0000259" key="4">
    <source>
        <dbReference type="Pfam" id="PF08450"/>
    </source>
</evidence>
<feature type="binding site" evidence="3">
    <location>
        <position position="19"/>
    </location>
    <ligand>
        <name>a divalent metal cation</name>
        <dbReference type="ChEBI" id="CHEBI:60240"/>
    </ligand>
</feature>
<name>A0A1V0RJQ4_9RHOB</name>
<comment type="similarity">
    <text evidence="1">Belongs to the SMP-30/CGR1 family.</text>
</comment>
<dbReference type="AlphaFoldDB" id="A0A1V0RJQ4"/>
<accession>A0A1V0RJQ4</accession>
<dbReference type="Proteomes" id="UP000192273">
    <property type="component" value="Chromosome"/>
</dbReference>
<dbReference type="Gene3D" id="2.120.10.30">
    <property type="entry name" value="TolB, C-terminal domain"/>
    <property type="match status" value="1"/>
</dbReference>
<dbReference type="SUPFAM" id="SSF63829">
    <property type="entry name" value="Calcium-dependent phosphotriesterase"/>
    <property type="match status" value="1"/>
</dbReference>
<dbReference type="PRINTS" id="PR01790">
    <property type="entry name" value="SMP30FAMILY"/>
</dbReference>
<reference evidence="5 6" key="1">
    <citation type="submission" date="2017-03" db="EMBL/GenBank/DDBJ databases">
        <title>Genome Sequence of Roseovarius mucosus strain SMR3 Isolated from a culture of the Diatom Skeletonema marinoi.</title>
        <authorList>
            <person name="Topel M."/>
            <person name="Pinder M."/>
            <person name="Johansson O.N."/>
            <person name="Kourtchenko O."/>
            <person name="Godhe A."/>
            <person name="Clarke A.K."/>
        </authorList>
    </citation>
    <scope>NUCLEOTIDE SEQUENCE [LARGE SCALE GENOMIC DNA]</scope>
    <source>
        <strain evidence="5 6">SMR3</strain>
    </source>
</reference>
<evidence type="ECO:0000313" key="5">
    <source>
        <dbReference type="EMBL" id="ARE82003.1"/>
    </source>
</evidence>
<evidence type="ECO:0000256" key="1">
    <source>
        <dbReference type="ARBA" id="ARBA00008853"/>
    </source>
</evidence>
<dbReference type="Pfam" id="PF08450">
    <property type="entry name" value="SGL"/>
    <property type="match status" value="1"/>
</dbReference>
<dbReference type="InterPro" id="IPR011042">
    <property type="entry name" value="6-blade_b-propeller_TolB-like"/>
</dbReference>
<dbReference type="InterPro" id="IPR005511">
    <property type="entry name" value="SMP-30"/>
</dbReference>
<feature type="binding site" evidence="3">
    <location>
        <position position="102"/>
    </location>
    <ligand>
        <name>substrate</name>
    </ligand>
</feature>
<dbReference type="InterPro" id="IPR013658">
    <property type="entry name" value="SGL"/>
</dbReference>
<keyword evidence="5" id="KW-0378">Hydrolase</keyword>
<feature type="domain" description="SMP-30/Gluconolactonase/LRE-like region" evidence="4">
    <location>
        <begin position="17"/>
        <end position="257"/>
    </location>
</feature>
<keyword evidence="3" id="KW-0479">Metal-binding</keyword>
<feature type="binding site" evidence="3">
    <location>
        <position position="198"/>
    </location>
    <ligand>
        <name>a divalent metal cation</name>
        <dbReference type="ChEBI" id="CHEBI:60240"/>
    </ligand>
</feature>
<dbReference type="GO" id="GO:0050021">
    <property type="term" value="F:L-arabinonolactonase activity"/>
    <property type="evidence" value="ECO:0007669"/>
    <property type="project" value="UniProtKB-EC"/>
</dbReference>
<dbReference type="EMBL" id="CP020474">
    <property type="protein sequence ID" value="ARE82003.1"/>
    <property type="molecule type" value="Genomic_DNA"/>
</dbReference>
<comment type="cofactor">
    <cofactor evidence="3">
        <name>Zn(2+)</name>
        <dbReference type="ChEBI" id="CHEBI:29105"/>
    </cofactor>
    <text evidence="3">Binds 1 divalent metal cation per subunit.</text>
</comment>
<proteinExistence type="inferred from homology"/>
<dbReference type="RefSeq" id="WP_081506337.1">
    <property type="nucleotide sequence ID" value="NZ_CP020474.1"/>
</dbReference>
<organism evidence="5 6">
    <name type="scientific">Roseovarius mucosus</name>
    <dbReference type="NCBI Taxonomy" id="215743"/>
    <lineage>
        <taxon>Bacteria</taxon>
        <taxon>Pseudomonadati</taxon>
        <taxon>Pseudomonadota</taxon>
        <taxon>Alphaproteobacteria</taxon>
        <taxon>Rhodobacterales</taxon>
        <taxon>Roseobacteraceae</taxon>
        <taxon>Roseovarius</taxon>
    </lineage>
</organism>
<evidence type="ECO:0000256" key="2">
    <source>
        <dbReference type="PIRSR" id="PIRSR605511-1"/>
    </source>
</evidence>